<keyword evidence="4" id="KW-1185">Reference proteome</keyword>
<dbReference type="SMART" id="SM00028">
    <property type="entry name" value="TPR"/>
    <property type="match status" value="8"/>
</dbReference>
<dbReference type="InterPro" id="IPR003593">
    <property type="entry name" value="AAA+_ATPase"/>
</dbReference>
<organism evidence="3 4">
    <name type="scientific">Streptomyces regalis</name>
    <dbReference type="NCBI Taxonomy" id="68262"/>
    <lineage>
        <taxon>Bacteria</taxon>
        <taxon>Bacillati</taxon>
        <taxon>Actinomycetota</taxon>
        <taxon>Actinomycetes</taxon>
        <taxon>Kitasatosporales</taxon>
        <taxon>Streptomycetaceae</taxon>
        <taxon>Streptomyces</taxon>
    </lineage>
</organism>
<evidence type="ECO:0000313" key="3">
    <source>
        <dbReference type="EMBL" id="KUL23726.1"/>
    </source>
</evidence>
<evidence type="ECO:0000259" key="2">
    <source>
        <dbReference type="SMART" id="SM00382"/>
    </source>
</evidence>
<dbReference type="InterPro" id="IPR027417">
    <property type="entry name" value="P-loop_NTPase"/>
</dbReference>
<dbReference type="PANTHER" id="PTHR47691:SF3">
    <property type="entry name" value="HTH-TYPE TRANSCRIPTIONAL REGULATOR RV0890C-RELATED"/>
    <property type="match status" value="1"/>
</dbReference>
<dbReference type="SUPFAM" id="SSF48452">
    <property type="entry name" value="TPR-like"/>
    <property type="match status" value="3"/>
</dbReference>
<dbReference type="Pfam" id="PF13424">
    <property type="entry name" value="TPR_12"/>
    <property type="match status" value="1"/>
</dbReference>
<dbReference type="InterPro" id="IPR019734">
    <property type="entry name" value="TPR_rpt"/>
</dbReference>
<dbReference type="Proteomes" id="UP000053923">
    <property type="component" value="Unassembled WGS sequence"/>
</dbReference>
<feature type="domain" description="AAA+ ATPase" evidence="2">
    <location>
        <begin position="236"/>
        <end position="372"/>
    </location>
</feature>
<proteinExistence type="predicted"/>
<dbReference type="SMART" id="SM00382">
    <property type="entry name" value="AAA"/>
    <property type="match status" value="1"/>
</dbReference>
<evidence type="ECO:0000313" key="4">
    <source>
        <dbReference type="Proteomes" id="UP000053923"/>
    </source>
</evidence>
<reference evidence="4" key="1">
    <citation type="submission" date="2015-10" db="EMBL/GenBank/DDBJ databases">
        <authorList>
            <person name="Ju K.-S."/>
            <person name="Doroghazi J.R."/>
            <person name="Metcalf W.W."/>
        </authorList>
    </citation>
    <scope>NUCLEOTIDE SEQUENCE [LARGE SCALE GENOMIC DNA]</scope>
    <source>
        <strain evidence="4">NRRL 3151</strain>
    </source>
</reference>
<gene>
    <name evidence="3" type="ORF">ADL12_38800</name>
</gene>
<dbReference type="EMBL" id="LLZG01000384">
    <property type="protein sequence ID" value="KUL23726.1"/>
    <property type="molecule type" value="Genomic_DNA"/>
</dbReference>
<feature type="compositionally biased region" description="Polar residues" evidence="1">
    <location>
        <begin position="1258"/>
        <end position="1269"/>
    </location>
</feature>
<accession>A0A117MLB9</accession>
<feature type="region of interest" description="Disordered" evidence="1">
    <location>
        <begin position="1254"/>
        <end position="1273"/>
    </location>
</feature>
<protein>
    <recommendedName>
        <fullName evidence="2">AAA+ ATPase domain-containing protein</fullName>
    </recommendedName>
</protein>
<dbReference type="Gene3D" id="1.25.40.10">
    <property type="entry name" value="Tetratricopeptide repeat domain"/>
    <property type="match status" value="3"/>
</dbReference>
<sequence>MPTVNDYALTRLGPQRFEELSQALALRLLGPSVQIFGDGPDGGREASFEALSNFPTRDAPWTGYGVLQAKFRKRPEDAASNAKWLVGHMIAELEEWANPESNRVRNGRVPNYLLVTTNVVLSSVPGMGGIDRVQAALWERARALGLPLEGVEVWHYDKICRLLDDSKEIRHANADAVLPGDVLARLDEFVKQLADTSLGADSSATPGLPREVRSLFGRETEVAQALRVLEGLEQGARRAVVVTGAPGIGKSAVALRLSTLAAKAYPDGQFHLNLSLSVDDGQPADLVPALLRALVSRKAPLPEERAQQLALLRTSLAHSRVLLFIDDVTSEEALLDVLRMDGPFALVCTSRAKLSGLTGLVSPVELQPLSAEHGEELVRAIAGLDRLTDAQVSALAEACAGHPLALQIAAAHLASRPRANVSRFLEAVASPDRGVRILKAGQDAILPVLETSFAALSLAQADLFTTLGILPHMSVTTDVVAASTVSSLEEFDENHVDDVADLLDSLFELCFIEQIDEDRYVLHDILHRFARHTSAAVSGTRREAVIRQTCVMLAVRTRSSAEAIGFMDEEATVPAQSNAVALRTLDADRPGAVAMTALARQHEVWEPLIHLASELTGFLAHGSHWTDLERVSLCVLEAGTRCGEPEWTSSAQHNLAAVAAHLGDSQRAAELLHSSARAAHETGNLHQMFQAELSLSTLLITLGRSREAIPLLRRGLPFWRITDDRAVLAHVLSNLGLAHAAIGQFRRAEEYLLNSRNMSLPGSPADLASRGAISALLRRTGRSAEAAREACQDIERARDVGSREWEARALMELAMTPVEQRPESAPPQPLQAALAIYRDTGDVQGQVRVLFQLGDQAAGQADMDQAAALLAECANLAYEIGDYDHAARSLAYLATYHGALGQLAAAEKYFAEAIDMAQSIDHPGVLAEALQKKAKYLWQLGQINEAVDLFTEAAGCLEATDDKHSLDQIRAALGEALIVAGRWQEGAAILRSIVSATNATTGPTTKAKALRALATVYSRRDLHQEAMSSITEALDLYERAGHAAGILDCRLALGNTHARHGDWPAAVDQYDKAADVAAERSDHYLLIVARTHAEMCRLSNGQTEAVASLTQLISPAQQLGMKSVEVVLRVTLGAHYAEAGDLERAVAEFHASLSLSDQLGDRPSLATCHFNLAQAYHALGSADLSRAHAREAFCLHHDLDNWPDAAKALLHLLALHYETSPDGDVPPFSDLTGYGKRLDDRVMAAIEALKHRLDQEAASGTSHPASSTRTETRTRKINMSQTVRDELAGADIGEILIRLENSRQTCTACNLLIDETGEAELLALRHARAGQVVLTLAHPHCMPSSVIQSDGPAPQQASESYEVECILFGGDSPGIIADCYGGYGPASQDSGSTDLILRRYQEAGFTNLLSALSVEDGQTLALRHFPTIDNGCVKARLEDHRLSIVGPHGLLLPPGPLNFLPHWYQKALEGSLTVVIGRNLQGMSSDDPSYLSRAIALGHTVGATVPLTVVRPSRNSPCPCMMRMGRKFKNCCGRHQK</sequence>
<dbReference type="Pfam" id="PF13374">
    <property type="entry name" value="TPR_10"/>
    <property type="match status" value="1"/>
</dbReference>
<comment type="caution">
    <text evidence="3">The sequence shown here is derived from an EMBL/GenBank/DDBJ whole genome shotgun (WGS) entry which is preliminary data.</text>
</comment>
<name>A0A117MLB9_9ACTN</name>
<dbReference type="Gene3D" id="3.40.50.300">
    <property type="entry name" value="P-loop containing nucleotide triphosphate hydrolases"/>
    <property type="match status" value="1"/>
</dbReference>
<dbReference type="SUPFAM" id="SSF52540">
    <property type="entry name" value="P-loop containing nucleoside triphosphate hydrolases"/>
    <property type="match status" value="1"/>
</dbReference>
<dbReference type="InterPro" id="IPR011990">
    <property type="entry name" value="TPR-like_helical_dom_sf"/>
</dbReference>
<evidence type="ECO:0000256" key="1">
    <source>
        <dbReference type="SAM" id="MobiDB-lite"/>
    </source>
</evidence>
<dbReference type="PRINTS" id="PR00364">
    <property type="entry name" value="DISEASERSIST"/>
</dbReference>
<dbReference type="PANTHER" id="PTHR47691">
    <property type="entry name" value="REGULATOR-RELATED"/>
    <property type="match status" value="1"/>
</dbReference>